<dbReference type="EC" id="1.14.13.59" evidence="4"/>
<evidence type="ECO:0000313" key="16">
    <source>
        <dbReference type="EMBL" id="GCE29354.1"/>
    </source>
</evidence>
<name>A0A402BDC8_9CHLR</name>
<comment type="pathway">
    <text evidence="2">Siderophore biosynthesis.</text>
</comment>
<evidence type="ECO:0000313" key="17">
    <source>
        <dbReference type="Proteomes" id="UP000287171"/>
    </source>
</evidence>
<evidence type="ECO:0000256" key="3">
    <source>
        <dbReference type="ARBA" id="ARBA00007588"/>
    </source>
</evidence>
<organism evidence="16 17">
    <name type="scientific">Dictyobacter alpinus</name>
    <dbReference type="NCBI Taxonomy" id="2014873"/>
    <lineage>
        <taxon>Bacteria</taxon>
        <taxon>Bacillati</taxon>
        <taxon>Chloroflexota</taxon>
        <taxon>Ktedonobacteria</taxon>
        <taxon>Ktedonobacterales</taxon>
        <taxon>Dictyobacteraceae</taxon>
        <taxon>Dictyobacter</taxon>
    </lineage>
</organism>
<accession>A0A402BDC8</accession>
<evidence type="ECO:0000256" key="2">
    <source>
        <dbReference type="ARBA" id="ARBA00004924"/>
    </source>
</evidence>
<evidence type="ECO:0000256" key="6">
    <source>
        <dbReference type="ARBA" id="ARBA00022630"/>
    </source>
</evidence>
<dbReference type="InterPro" id="IPR025700">
    <property type="entry name" value="Lys/Orn_oxygenase"/>
</dbReference>
<gene>
    <name evidence="16" type="ORF">KDA_48380</name>
</gene>
<evidence type="ECO:0000256" key="11">
    <source>
        <dbReference type="ARBA" id="ARBA00031158"/>
    </source>
</evidence>
<comment type="cofactor">
    <cofactor evidence="1">
        <name>FAD</name>
        <dbReference type="ChEBI" id="CHEBI:57692"/>
    </cofactor>
</comment>
<feature type="compositionally biased region" description="Polar residues" evidence="15">
    <location>
        <begin position="1"/>
        <end position="12"/>
    </location>
</feature>
<evidence type="ECO:0000256" key="5">
    <source>
        <dbReference type="ARBA" id="ARBA00016406"/>
    </source>
</evidence>
<dbReference type="InterPro" id="IPR036188">
    <property type="entry name" value="FAD/NAD-bd_sf"/>
</dbReference>
<comment type="caution">
    <text evidence="16">The sequence shown here is derived from an EMBL/GenBank/DDBJ whole genome shotgun (WGS) entry which is preliminary data.</text>
</comment>
<sequence>MRYTSTSYTESGHLQLVTPAAESDPQRRQQPTLLVLGAGPKAIAIAAKRAMMARLGYAVPRVVLIDRLGIAAHWSGDNGFTDGRQLLGTRPEKDIGYPYASTCWESGALNRKINSEMLLLSWHSFLIDSGGRYADWVDRGGLHPPHRQWSHYLQWVASKIQPELAVAEVQKISSSMERWQLQCAPADGTTEPLTLEGDGLVITGPGTPLTIEGQPYQHPRVMDGGSFWLHVDEFARSRFSLKKPLTIGIIGIGETAAAIILALLDSLRAQVFIEVISPYGVLYSRDEGFEENNLFSDPDGRSANLYGIHRHQANWLLLSEEDRREFVRRTDRGVFSLHAMEEINRAENVRSVVGTAQRMEATEDRVIVDTIYGGKTQRDEYDYVIVARGFDALWFTKLMDAQTYERLAGVTSSLDRRAIERSIGVDLTVGQFAPRLHLPMLAGVAQGPGFPNLSCLGLLSDRILSSYGHSILE</sequence>
<keyword evidence="7" id="KW-0274">FAD</keyword>
<dbReference type="EMBL" id="BIFT01000002">
    <property type="protein sequence ID" value="GCE29354.1"/>
    <property type="molecule type" value="Genomic_DNA"/>
</dbReference>
<dbReference type="Gene3D" id="3.50.50.60">
    <property type="entry name" value="FAD/NAD(P)-binding domain"/>
    <property type="match status" value="1"/>
</dbReference>
<evidence type="ECO:0000256" key="9">
    <source>
        <dbReference type="ARBA" id="ARBA00023002"/>
    </source>
</evidence>
<evidence type="ECO:0000256" key="4">
    <source>
        <dbReference type="ARBA" id="ARBA00013076"/>
    </source>
</evidence>
<evidence type="ECO:0000256" key="15">
    <source>
        <dbReference type="SAM" id="MobiDB-lite"/>
    </source>
</evidence>
<keyword evidence="9" id="KW-0560">Oxidoreductase</keyword>
<dbReference type="SUPFAM" id="SSF51905">
    <property type="entry name" value="FAD/NAD(P)-binding domain"/>
    <property type="match status" value="1"/>
</dbReference>
<keyword evidence="6" id="KW-0285">Flavoprotein</keyword>
<keyword evidence="8" id="KW-0521">NADP</keyword>
<dbReference type="OrthoDB" id="9149460at2"/>
<evidence type="ECO:0000256" key="14">
    <source>
        <dbReference type="ARBA" id="ARBA00048407"/>
    </source>
</evidence>
<dbReference type="RefSeq" id="WP_126629632.1">
    <property type="nucleotide sequence ID" value="NZ_BIFT01000002.1"/>
</dbReference>
<feature type="region of interest" description="Disordered" evidence="15">
    <location>
        <begin position="1"/>
        <end position="28"/>
    </location>
</feature>
<evidence type="ECO:0000256" key="1">
    <source>
        <dbReference type="ARBA" id="ARBA00001974"/>
    </source>
</evidence>
<evidence type="ECO:0000256" key="12">
    <source>
        <dbReference type="ARBA" id="ARBA00032493"/>
    </source>
</evidence>
<dbReference type="Proteomes" id="UP000287171">
    <property type="component" value="Unassembled WGS sequence"/>
</dbReference>
<dbReference type="GO" id="GO:0047091">
    <property type="term" value="F:L-lysine 6-monooxygenase (NADPH) activity"/>
    <property type="evidence" value="ECO:0007669"/>
    <property type="project" value="UniProtKB-EC"/>
</dbReference>
<comment type="catalytic activity">
    <reaction evidence="14">
        <text>L-lysine + NADPH + O2 = N(6)-hydroxy-L-lysine + NADP(+) + H2O</text>
        <dbReference type="Rhea" id="RHEA:23228"/>
        <dbReference type="ChEBI" id="CHEBI:15377"/>
        <dbReference type="ChEBI" id="CHEBI:15379"/>
        <dbReference type="ChEBI" id="CHEBI:32551"/>
        <dbReference type="ChEBI" id="CHEBI:57783"/>
        <dbReference type="ChEBI" id="CHEBI:57820"/>
        <dbReference type="ChEBI" id="CHEBI:58349"/>
        <dbReference type="EC" id="1.14.13.59"/>
    </reaction>
</comment>
<evidence type="ECO:0000256" key="13">
    <source>
        <dbReference type="ARBA" id="ARBA00032738"/>
    </source>
</evidence>
<evidence type="ECO:0000256" key="7">
    <source>
        <dbReference type="ARBA" id="ARBA00022827"/>
    </source>
</evidence>
<keyword evidence="17" id="KW-1185">Reference proteome</keyword>
<dbReference type="Pfam" id="PF13434">
    <property type="entry name" value="Lys_Orn_oxgnase"/>
    <property type="match status" value="1"/>
</dbReference>
<protein>
    <recommendedName>
        <fullName evidence="5">L-lysine N6-monooxygenase MbtG</fullName>
        <ecNumber evidence="4">1.14.13.59</ecNumber>
    </recommendedName>
    <alternativeName>
        <fullName evidence="13">Lysine 6-N-hydroxylase</fullName>
    </alternativeName>
    <alternativeName>
        <fullName evidence="12">Lysine N6-hydroxylase</fullName>
    </alternativeName>
    <alternativeName>
        <fullName evidence="10">Lysine-N-oxygenase</fullName>
    </alternativeName>
    <alternativeName>
        <fullName evidence="11">Mycobactin synthase protein G</fullName>
    </alternativeName>
</protein>
<comment type="similarity">
    <text evidence="3">Belongs to the lysine N(6)-hydroxylase/L-ornithine N(5)-oxygenase family.</text>
</comment>
<evidence type="ECO:0000256" key="10">
    <source>
        <dbReference type="ARBA" id="ARBA00029939"/>
    </source>
</evidence>
<proteinExistence type="inferred from homology"/>
<dbReference type="AlphaFoldDB" id="A0A402BDC8"/>
<evidence type="ECO:0000256" key="8">
    <source>
        <dbReference type="ARBA" id="ARBA00022857"/>
    </source>
</evidence>
<keyword evidence="16" id="KW-0503">Monooxygenase</keyword>
<reference evidence="17" key="1">
    <citation type="submission" date="2018-12" db="EMBL/GenBank/DDBJ databases">
        <title>Tengunoibacter tsumagoiensis gen. nov., sp. nov., Dictyobacter kobayashii sp. nov., D. alpinus sp. nov., and D. joshuensis sp. nov. and description of Dictyobacteraceae fam. nov. within the order Ktedonobacterales isolated from Tengu-no-mugimeshi.</title>
        <authorList>
            <person name="Wang C.M."/>
            <person name="Zheng Y."/>
            <person name="Sakai Y."/>
            <person name="Toyoda A."/>
            <person name="Minakuchi Y."/>
            <person name="Abe K."/>
            <person name="Yokota A."/>
            <person name="Yabe S."/>
        </authorList>
    </citation>
    <scope>NUCLEOTIDE SEQUENCE [LARGE SCALE GENOMIC DNA]</scope>
    <source>
        <strain evidence="17">Uno16</strain>
    </source>
</reference>